<dbReference type="SUPFAM" id="SSF103473">
    <property type="entry name" value="MFS general substrate transporter"/>
    <property type="match status" value="1"/>
</dbReference>
<keyword evidence="5 6" id="KW-0472">Membrane</keyword>
<dbReference type="Proteomes" id="UP000289738">
    <property type="component" value="Chromosome B01"/>
</dbReference>
<dbReference type="GO" id="GO:0016020">
    <property type="term" value="C:membrane"/>
    <property type="evidence" value="ECO:0007669"/>
    <property type="project" value="UniProtKB-SubCell"/>
</dbReference>
<accession>A0A445AWV8</accession>
<comment type="caution">
    <text evidence="7">The sequence shown here is derived from an EMBL/GenBank/DDBJ whole genome shotgun (WGS) entry which is preliminary data.</text>
</comment>
<dbReference type="InterPro" id="IPR005828">
    <property type="entry name" value="MFS_sugar_transport-like"/>
</dbReference>
<evidence type="ECO:0000256" key="4">
    <source>
        <dbReference type="ARBA" id="ARBA00022989"/>
    </source>
</evidence>
<evidence type="ECO:0000256" key="5">
    <source>
        <dbReference type="ARBA" id="ARBA00023136"/>
    </source>
</evidence>
<evidence type="ECO:0000313" key="7">
    <source>
        <dbReference type="EMBL" id="RYR30873.1"/>
    </source>
</evidence>
<evidence type="ECO:0000256" key="6">
    <source>
        <dbReference type="SAM" id="Phobius"/>
    </source>
</evidence>
<dbReference type="PANTHER" id="PTHR48020">
    <property type="entry name" value="PROTON MYO-INOSITOL COTRANSPORTER"/>
    <property type="match status" value="1"/>
</dbReference>
<gene>
    <name evidence="7" type="ORF">Ahy_B01g055650</name>
</gene>
<evidence type="ECO:0008006" key="9">
    <source>
        <dbReference type="Google" id="ProtNLM"/>
    </source>
</evidence>
<dbReference type="PANTHER" id="PTHR48020:SF24">
    <property type="entry name" value="INOSITOL TRANSPORTER 4"/>
    <property type="match status" value="1"/>
</dbReference>
<comment type="subcellular location">
    <subcellularLocation>
        <location evidence="1">Membrane</location>
    </subcellularLocation>
</comment>
<dbReference type="InterPro" id="IPR050814">
    <property type="entry name" value="Myo-inositol_Transporter"/>
</dbReference>
<feature type="transmembrane region" description="Helical" evidence="6">
    <location>
        <begin position="65"/>
        <end position="87"/>
    </location>
</feature>
<keyword evidence="8" id="KW-1185">Reference proteome</keyword>
<evidence type="ECO:0000256" key="3">
    <source>
        <dbReference type="ARBA" id="ARBA00022692"/>
    </source>
</evidence>
<dbReference type="InterPro" id="IPR036259">
    <property type="entry name" value="MFS_trans_sf"/>
</dbReference>
<protein>
    <recommendedName>
        <fullName evidence="9">Major facilitator superfamily (MFS) profile domain-containing protein</fullName>
    </recommendedName>
</protein>
<reference evidence="7 8" key="1">
    <citation type="submission" date="2019-01" db="EMBL/GenBank/DDBJ databases">
        <title>Sequencing of cultivated peanut Arachis hypogaea provides insights into genome evolution and oil improvement.</title>
        <authorList>
            <person name="Chen X."/>
        </authorList>
    </citation>
    <scope>NUCLEOTIDE SEQUENCE [LARGE SCALE GENOMIC DNA]</scope>
    <source>
        <strain evidence="8">cv. Fuhuasheng</strain>
        <tissue evidence="7">Leaves</tissue>
    </source>
</reference>
<proteinExistence type="predicted"/>
<keyword evidence="3 6" id="KW-0812">Transmembrane</keyword>
<evidence type="ECO:0000256" key="2">
    <source>
        <dbReference type="ARBA" id="ARBA00022448"/>
    </source>
</evidence>
<dbReference type="EMBL" id="SDMP01000011">
    <property type="protein sequence ID" value="RYR30873.1"/>
    <property type="molecule type" value="Genomic_DNA"/>
</dbReference>
<name>A0A445AWV8_ARAHY</name>
<sequence length="107" mass="12283">MEGGPEAKRATSSPYIMRLTLSAGIGRLLFGYDTNVISGALLYIREDFVKVDKKLWLQEVITPRTWRWMLGMAGLPAVVQFVLMLTLHKSPRWLYNQGKEKESRKIL</sequence>
<dbReference type="AlphaFoldDB" id="A0A445AWV8"/>
<keyword evidence="4 6" id="KW-1133">Transmembrane helix</keyword>
<evidence type="ECO:0000313" key="8">
    <source>
        <dbReference type="Proteomes" id="UP000289738"/>
    </source>
</evidence>
<dbReference type="Pfam" id="PF00083">
    <property type="entry name" value="Sugar_tr"/>
    <property type="match status" value="1"/>
</dbReference>
<dbReference type="GO" id="GO:0005366">
    <property type="term" value="F:myo-inositol:proton symporter activity"/>
    <property type="evidence" value="ECO:0007669"/>
    <property type="project" value="TreeGrafter"/>
</dbReference>
<organism evidence="7 8">
    <name type="scientific">Arachis hypogaea</name>
    <name type="common">Peanut</name>
    <dbReference type="NCBI Taxonomy" id="3818"/>
    <lineage>
        <taxon>Eukaryota</taxon>
        <taxon>Viridiplantae</taxon>
        <taxon>Streptophyta</taxon>
        <taxon>Embryophyta</taxon>
        <taxon>Tracheophyta</taxon>
        <taxon>Spermatophyta</taxon>
        <taxon>Magnoliopsida</taxon>
        <taxon>eudicotyledons</taxon>
        <taxon>Gunneridae</taxon>
        <taxon>Pentapetalae</taxon>
        <taxon>rosids</taxon>
        <taxon>fabids</taxon>
        <taxon>Fabales</taxon>
        <taxon>Fabaceae</taxon>
        <taxon>Papilionoideae</taxon>
        <taxon>50 kb inversion clade</taxon>
        <taxon>dalbergioids sensu lato</taxon>
        <taxon>Dalbergieae</taxon>
        <taxon>Pterocarpus clade</taxon>
        <taxon>Arachis</taxon>
    </lineage>
</organism>
<keyword evidence="2" id="KW-0813">Transport</keyword>
<dbReference type="STRING" id="3818.A0A445AWV8"/>
<evidence type="ECO:0000256" key="1">
    <source>
        <dbReference type="ARBA" id="ARBA00004370"/>
    </source>
</evidence>
<feature type="transmembrane region" description="Helical" evidence="6">
    <location>
        <begin position="21"/>
        <end position="45"/>
    </location>
</feature>
<dbReference type="Gene3D" id="1.20.1250.20">
    <property type="entry name" value="MFS general substrate transporter like domains"/>
    <property type="match status" value="1"/>
</dbReference>